<dbReference type="InterPro" id="IPR006597">
    <property type="entry name" value="Sel1-like"/>
</dbReference>
<evidence type="ECO:0000313" key="3">
    <source>
        <dbReference type="Proteomes" id="UP000248863"/>
    </source>
</evidence>
<dbReference type="SUPFAM" id="SSF81901">
    <property type="entry name" value="HCP-like"/>
    <property type="match status" value="1"/>
</dbReference>
<dbReference type="PANTHER" id="PTHR11102:SF160">
    <property type="entry name" value="ERAD-ASSOCIATED E3 UBIQUITIN-PROTEIN LIGASE COMPONENT HRD3"/>
    <property type="match status" value="1"/>
</dbReference>
<protein>
    <submittedName>
        <fullName evidence="2">Exopolysaccharide biosynthesis protein</fullName>
    </submittedName>
</protein>
<gene>
    <name evidence="2" type="ORF">CH338_06435</name>
</gene>
<feature type="signal peptide" evidence="1">
    <location>
        <begin position="1"/>
        <end position="24"/>
    </location>
</feature>
<dbReference type="InterPro" id="IPR011990">
    <property type="entry name" value="TPR-like_helical_dom_sf"/>
</dbReference>
<sequence length="308" mass="32975">MRTSRRIGILVAVGLALGLGSAVAFDATRGPVGPVTPVGPVGPVQVAPAVSIDLFPRGAAILAPGTLQAAPTLRNLTPVEAFRSGAQALRAGDTKNGLSSLEYAAASGHPIAQWKLGRMYAEGDGVKQDDVRAFEYFREVADAYADESPGTPRARFVANAFVALGNYYLDGIPNSVVKSDPDRAREMFTYAASYFGDPDAQYHLGRMYLEGFGGVKDARQAARWLQLSANKGQYQAQAMLGAMLFKGEAIPRQGAKGLMWLTLARDAATPQEAWITDLHAAAFKTATETERAKALAHLEHWLRGGRKE</sequence>
<organism evidence="2 3">
    <name type="scientific">Rhodoplanes elegans</name>
    <dbReference type="NCBI Taxonomy" id="29408"/>
    <lineage>
        <taxon>Bacteria</taxon>
        <taxon>Pseudomonadati</taxon>
        <taxon>Pseudomonadota</taxon>
        <taxon>Alphaproteobacteria</taxon>
        <taxon>Hyphomicrobiales</taxon>
        <taxon>Nitrobacteraceae</taxon>
        <taxon>Rhodoplanes</taxon>
    </lineage>
</organism>
<comment type="caution">
    <text evidence="2">The sequence shown here is derived from an EMBL/GenBank/DDBJ whole genome shotgun (WGS) entry which is preliminary data.</text>
</comment>
<dbReference type="OrthoDB" id="9796900at2"/>
<proteinExistence type="predicted"/>
<accession>A0A327KPP8</accession>
<name>A0A327KPP8_9BRAD</name>
<evidence type="ECO:0000256" key="1">
    <source>
        <dbReference type="SAM" id="SignalP"/>
    </source>
</evidence>
<dbReference type="Proteomes" id="UP000248863">
    <property type="component" value="Unassembled WGS sequence"/>
</dbReference>
<dbReference type="SMART" id="SM00671">
    <property type="entry name" value="SEL1"/>
    <property type="match status" value="4"/>
</dbReference>
<feature type="chain" id="PRO_5016302221" evidence="1">
    <location>
        <begin position="25"/>
        <end position="308"/>
    </location>
</feature>
<dbReference type="PANTHER" id="PTHR11102">
    <property type="entry name" value="SEL-1-LIKE PROTEIN"/>
    <property type="match status" value="1"/>
</dbReference>
<evidence type="ECO:0000313" key="2">
    <source>
        <dbReference type="EMBL" id="RAI40387.1"/>
    </source>
</evidence>
<keyword evidence="3" id="KW-1185">Reference proteome</keyword>
<dbReference type="EMBL" id="NPEU01000042">
    <property type="protein sequence ID" value="RAI40387.1"/>
    <property type="molecule type" value="Genomic_DNA"/>
</dbReference>
<dbReference type="Pfam" id="PF08238">
    <property type="entry name" value="Sel1"/>
    <property type="match status" value="4"/>
</dbReference>
<dbReference type="RefSeq" id="WP_111356308.1">
    <property type="nucleotide sequence ID" value="NZ_NHSK01000314.1"/>
</dbReference>
<dbReference type="AlphaFoldDB" id="A0A327KPP8"/>
<dbReference type="InterPro" id="IPR050767">
    <property type="entry name" value="Sel1_AlgK"/>
</dbReference>
<keyword evidence="1" id="KW-0732">Signal</keyword>
<dbReference type="Gene3D" id="1.25.40.10">
    <property type="entry name" value="Tetratricopeptide repeat domain"/>
    <property type="match status" value="2"/>
</dbReference>
<reference evidence="2 3" key="1">
    <citation type="submission" date="2017-07" db="EMBL/GenBank/DDBJ databases">
        <title>Draft Genome Sequences of Select Purple Nonsulfur Bacteria.</title>
        <authorList>
            <person name="Lasarre B."/>
            <person name="Mckinlay J.B."/>
        </authorList>
    </citation>
    <scope>NUCLEOTIDE SEQUENCE [LARGE SCALE GENOMIC DNA]</scope>
    <source>
        <strain evidence="2 3">DSM 11907</strain>
    </source>
</reference>